<comment type="caution">
    <text evidence="1">The sequence shown here is derived from an EMBL/GenBank/DDBJ whole genome shotgun (WGS) entry which is preliminary data.</text>
</comment>
<gene>
    <name evidence="1" type="ORF">APZ42_030013</name>
</gene>
<evidence type="ECO:0000313" key="1">
    <source>
        <dbReference type="EMBL" id="KZS06512.1"/>
    </source>
</evidence>
<dbReference type="EMBL" id="LRGB01002699">
    <property type="protein sequence ID" value="KZS06512.1"/>
    <property type="molecule type" value="Genomic_DNA"/>
</dbReference>
<dbReference type="AlphaFoldDB" id="A0A164P4P6"/>
<evidence type="ECO:0000313" key="2">
    <source>
        <dbReference type="Proteomes" id="UP000076858"/>
    </source>
</evidence>
<keyword evidence="2" id="KW-1185">Reference proteome</keyword>
<protein>
    <submittedName>
        <fullName evidence="1">Inorganic phosphate cotransporter</fullName>
    </submittedName>
</protein>
<accession>A0A164P4P6</accession>
<organism evidence="1 2">
    <name type="scientific">Daphnia magna</name>
    <dbReference type="NCBI Taxonomy" id="35525"/>
    <lineage>
        <taxon>Eukaryota</taxon>
        <taxon>Metazoa</taxon>
        <taxon>Ecdysozoa</taxon>
        <taxon>Arthropoda</taxon>
        <taxon>Crustacea</taxon>
        <taxon>Branchiopoda</taxon>
        <taxon>Diplostraca</taxon>
        <taxon>Cladocera</taxon>
        <taxon>Anomopoda</taxon>
        <taxon>Daphniidae</taxon>
        <taxon>Daphnia</taxon>
    </lineage>
</organism>
<name>A0A164P4P6_9CRUS</name>
<proteinExistence type="predicted"/>
<dbReference type="Proteomes" id="UP000076858">
    <property type="component" value="Unassembled WGS sequence"/>
</dbReference>
<reference evidence="1 2" key="1">
    <citation type="submission" date="2016-03" db="EMBL/GenBank/DDBJ databases">
        <title>EvidentialGene: Evidence-directed Construction of Genes on Genomes.</title>
        <authorList>
            <person name="Gilbert D.G."/>
            <person name="Choi J.-H."/>
            <person name="Mockaitis K."/>
            <person name="Colbourne J."/>
            <person name="Pfrender M."/>
        </authorList>
    </citation>
    <scope>NUCLEOTIDE SEQUENCE [LARGE SCALE GENOMIC DNA]</scope>
    <source>
        <strain evidence="1 2">Xinb3</strain>
        <tissue evidence="1">Complete organism</tissue>
    </source>
</reference>
<sequence>MVELPTYMKAILRFNISQNAGLSAIPHICVYGYSLSFGAIV</sequence>